<organism evidence="1">
    <name type="scientific">Rheinheimera sp. BAL341</name>
    <dbReference type="NCBI Taxonomy" id="1708203"/>
    <lineage>
        <taxon>Bacteria</taxon>
        <taxon>Pseudomonadati</taxon>
        <taxon>Pseudomonadota</taxon>
        <taxon>Gammaproteobacteria</taxon>
        <taxon>Chromatiales</taxon>
        <taxon>Chromatiaceae</taxon>
        <taxon>Rheinheimera</taxon>
    </lineage>
</organism>
<sequence>MFQASSTFSSELVFPQPLDTHQAATEVGCAEYTLRVSRVTGSLFGKPAPKYRKLGRKVVYYREDLQAFLEQFNKQSNTSVDLVKERV</sequence>
<evidence type="ECO:0008006" key="2">
    <source>
        <dbReference type="Google" id="ProtNLM"/>
    </source>
</evidence>
<dbReference type="AlphaFoldDB" id="A0A486XQZ1"/>
<name>A0A486XQZ1_9GAMM</name>
<dbReference type="EMBL" id="CAAJGR010000118">
    <property type="protein sequence ID" value="VHO05018.1"/>
    <property type="molecule type" value="Genomic_DNA"/>
</dbReference>
<accession>A0A486XQZ1</accession>
<reference evidence="1" key="1">
    <citation type="submission" date="2019-04" db="EMBL/GenBank/DDBJ databases">
        <authorList>
            <person name="Brambilla D."/>
        </authorList>
    </citation>
    <scope>NUCLEOTIDE SEQUENCE</scope>
    <source>
        <strain evidence="1">BAL1</strain>
    </source>
</reference>
<protein>
    <recommendedName>
        <fullName evidence="2">Helix-turn-helix domain-containing protein</fullName>
    </recommendedName>
</protein>
<gene>
    <name evidence="1" type="ORF">BAL341_2242</name>
</gene>
<evidence type="ECO:0000313" key="1">
    <source>
        <dbReference type="EMBL" id="VHO05018.1"/>
    </source>
</evidence>
<proteinExistence type="predicted"/>